<feature type="region of interest" description="Disordered" evidence="5">
    <location>
        <begin position="781"/>
        <end position="803"/>
    </location>
</feature>
<name>A0A640KHB4_LEITA</name>
<dbReference type="InterPro" id="IPR013083">
    <property type="entry name" value="Znf_RING/FYVE/PHD"/>
</dbReference>
<evidence type="ECO:0000256" key="3">
    <source>
        <dbReference type="ARBA" id="ARBA00022833"/>
    </source>
</evidence>
<keyword evidence="2 4" id="KW-0863">Zinc-finger</keyword>
<accession>A0A640KHB4</accession>
<feature type="domain" description="FYVE-type" evidence="6">
    <location>
        <begin position="145"/>
        <end position="177"/>
    </location>
</feature>
<dbReference type="PANTHER" id="PTHR23164">
    <property type="entry name" value="EARLY ENDOSOME ANTIGEN 1"/>
    <property type="match status" value="1"/>
</dbReference>
<evidence type="ECO:0000313" key="8">
    <source>
        <dbReference type="Proteomes" id="UP000419144"/>
    </source>
</evidence>
<dbReference type="FunFam" id="3.40.50.300:FF:002951">
    <property type="entry name" value="Putative ras-like small GTPases"/>
    <property type="match status" value="1"/>
</dbReference>
<protein>
    <recommendedName>
        <fullName evidence="6">FYVE-type domain-containing protein</fullName>
    </recommendedName>
</protein>
<dbReference type="GO" id="GO:0003924">
    <property type="term" value="F:GTPase activity"/>
    <property type="evidence" value="ECO:0007669"/>
    <property type="project" value="InterPro"/>
</dbReference>
<dbReference type="CDD" id="cd00882">
    <property type="entry name" value="Ras_like_GTPase"/>
    <property type="match status" value="1"/>
</dbReference>
<evidence type="ECO:0000256" key="5">
    <source>
        <dbReference type="SAM" id="MobiDB-lite"/>
    </source>
</evidence>
<dbReference type="SUPFAM" id="SSF57903">
    <property type="entry name" value="FYVE/PHD zinc finger"/>
    <property type="match status" value="1"/>
</dbReference>
<gene>
    <name evidence="7" type="ORF">LtaPh_1412200</name>
</gene>
<dbReference type="SMART" id="SM00064">
    <property type="entry name" value="FYVE"/>
    <property type="match status" value="1"/>
</dbReference>
<reference evidence="7" key="1">
    <citation type="submission" date="2019-11" db="EMBL/GenBank/DDBJ databases">
        <title>Leishmania tarentolae CDS.</title>
        <authorList>
            <person name="Goto Y."/>
            <person name="Yamagishi J."/>
        </authorList>
    </citation>
    <scope>NUCLEOTIDE SEQUENCE [LARGE SCALE GENOMIC DNA]</scope>
    <source>
        <strain evidence="7">Parrot Tar II</strain>
    </source>
</reference>
<dbReference type="GO" id="GO:0008270">
    <property type="term" value="F:zinc ion binding"/>
    <property type="evidence" value="ECO:0007669"/>
    <property type="project" value="UniProtKB-KW"/>
</dbReference>
<dbReference type="Pfam" id="PF00071">
    <property type="entry name" value="Ras"/>
    <property type="match status" value="1"/>
</dbReference>
<keyword evidence="8" id="KW-1185">Reference proteome</keyword>
<sequence>MEGPRTTHGDTSEKEMLSPCSNHIHERRSCGPPVLRVHVLRGMPKGDTTSDSFSSTFDRTTSTGTGSPNRAGPLSSLPASASRRTSDGVQSTMGPAVNACSTGAAGIVQSSTLAKPVLDLSQVRCIPLDQWVPDANVVNCMAPDCSNSFSLFNRKHHCRMCGRVFCSSCCNHLVSIPAVVVSRANGSPEGMAVGGYVATSNASIIPAATSEPQSLNRASAGEGSASSTGMRRGPQAQVAQGSESFFASSATLLSGTLPVSSDGNGHLSFNSLTAPSSVPCRVCSGCSYEIQLVVSARQENGEPRRRSRGELKMIQRVLLINVMSFLTLRDLANVSLVSADFYFMSRDNIIWYQYNMTRWAQEAELPRLSTLNSRAAASQMQQQRAPSWYAYSSVSGVLNSFADDMFSSAPVIQDATALSESEAAKRVISLHARYNYTQFLDFARRKEMARCEGLSSFSLGARILLSSPIRVALVGPCGIGKTASAHTFLGEKPSQMVVRPTIGFERRVVTVRLARDLSTEAVLHIYDLSGADRYGELRRFICRHCHAIGLCYDPSRKVTLVQAADIMMGLESTLGPQPVVVCGLVRPPHPSSSSGRAPLNHHKEGSTRLPAVVSSVAALKFSAPSKREDENSDSLPVVSTKPEAEAAGIVSDDWILAAPLFGATNGCSALHQTKSRSAGIATTLPGGGGEGVDHNNGGPLQADAAISPILSPRSRPFTMASPHVSALEVSVEDAVGITVRGHSSIHCPLLHPTPLFEALVQSVLDVLVEATVASTDLTMHGNGNSSQSFPTCHPSSLNGGRASTSAMRVTSARRRPHASRAIMEDLLNLTMQPCSLDILLDRK</sequence>
<dbReference type="Gene3D" id="1.20.1280.50">
    <property type="match status" value="1"/>
</dbReference>
<dbReference type="GO" id="GO:0005525">
    <property type="term" value="F:GTP binding"/>
    <property type="evidence" value="ECO:0007669"/>
    <property type="project" value="InterPro"/>
</dbReference>
<dbReference type="SUPFAM" id="SSF52540">
    <property type="entry name" value="P-loop containing nucleoside triphosphate hydrolases"/>
    <property type="match status" value="1"/>
</dbReference>
<feature type="region of interest" description="Disordered" evidence="5">
    <location>
        <begin position="211"/>
        <end position="234"/>
    </location>
</feature>
<dbReference type="Pfam" id="PF01363">
    <property type="entry name" value="FYVE"/>
    <property type="match status" value="1"/>
</dbReference>
<dbReference type="PROSITE" id="PS50178">
    <property type="entry name" value="ZF_FYVE"/>
    <property type="match status" value="1"/>
</dbReference>
<dbReference type="InterPro" id="IPR036047">
    <property type="entry name" value="F-box-like_dom_sf"/>
</dbReference>
<feature type="compositionally biased region" description="Low complexity" evidence="5">
    <location>
        <begin position="46"/>
        <end position="83"/>
    </location>
</feature>
<evidence type="ECO:0000259" key="6">
    <source>
        <dbReference type="PROSITE" id="PS50178"/>
    </source>
</evidence>
<dbReference type="InterPro" id="IPR011011">
    <property type="entry name" value="Znf_FYVE_PHD"/>
</dbReference>
<evidence type="ECO:0000256" key="2">
    <source>
        <dbReference type="ARBA" id="ARBA00022771"/>
    </source>
</evidence>
<keyword evidence="3" id="KW-0862">Zinc</keyword>
<dbReference type="InterPro" id="IPR017455">
    <property type="entry name" value="Znf_FYVE-rel"/>
</dbReference>
<dbReference type="SUPFAM" id="SSF81383">
    <property type="entry name" value="F-box domain"/>
    <property type="match status" value="1"/>
</dbReference>
<organism evidence="7 8">
    <name type="scientific">Leishmania tarentolae</name>
    <name type="common">Sauroleishmania tarentolae</name>
    <dbReference type="NCBI Taxonomy" id="5689"/>
    <lineage>
        <taxon>Eukaryota</taxon>
        <taxon>Discoba</taxon>
        <taxon>Euglenozoa</taxon>
        <taxon>Kinetoplastea</taxon>
        <taxon>Metakinetoplastina</taxon>
        <taxon>Trypanosomatida</taxon>
        <taxon>Trypanosomatidae</taxon>
        <taxon>Leishmaniinae</taxon>
        <taxon>Leishmania</taxon>
        <taxon>lizard Leishmania</taxon>
    </lineage>
</organism>
<dbReference type="OrthoDB" id="10018316at2759"/>
<dbReference type="EMBL" id="BLBS01000018">
    <property type="protein sequence ID" value="GET87147.1"/>
    <property type="molecule type" value="Genomic_DNA"/>
</dbReference>
<dbReference type="PANTHER" id="PTHR23164:SF29">
    <property type="entry name" value="E3 UBIQUITIN-PROTEIN LIGASE PIB1"/>
    <property type="match status" value="1"/>
</dbReference>
<keyword evidence="1" id="KW-0479">Metal-binding</keyword>
<feature type="compositionally biased region" description="Low complexity" evidence="5">
    <location>
        <begin position="218"/>
        <end position="229"/>
    </location>
</feature>
<dbReference type="AlphaFoldDB" id="A0A640KHB4"/>
<evidence type="ECO:0000256" key="1">
    <source>
        <dbReference type="ARBA" id="ARBA00022723"/>
    </source>
</evidence>
<dbReference type="InterPro" id="IPR027417">
    <property type="entry name" value="P-loop_NTPase"/>
</dbReference>
<proteinExistence type="predicted"/>
<dbReference type="Gene3D" id="3.30.40.10">
    <property type="entry name" value="Zinc/RING finger domain, C3HC4 (zinc finger)"/>
    <property type="match status" value="1"/>
</dbReference>
<dbReference type="Gene3D" id="3.40.50.300">
    <property type="entry name" value="P-loop containing nucleotide triphosphate hydrolases"/>
    <property type="match status" value="1"/>
</dbReference>
<dbReference type="VEuPathDB" id="TriTrypDB:LtaPh_1412200"/>
<dbReference type="InterPro" id="IPR001806">
    <property type="entry name" value="Small_GTPase"/>
</dbReference>
<feature type="region of interest" description="Disordered" evidence="5">
    <location>
        <begin position="43"/>
        <end position="93"/>
    </location>
</feature>
<evidence type="ECO:0000313" key="7">
    <source>
        <dbReference type="EMBL" id="GET87147.1"/>
    </source>
</evidence>
<evidence type="ECO:0000256" key="4">
    <source>
        <dbReference type="PROSITE-ProRule" id="PRU00091"/>
    </source>
</evidence>
<dbReference type="InterPro" id="IPR000306">
    <property type="entry name" value="Znf_FYVE"/>
</dbReference>
<comment type="caution">
    <text evidence="7">The sequence shown here is derived from an EMBL/GenBank/DDBJ whole genome shotgun (WGS) entry which is preliminary data.</text>
</comment>
<dbReference type="Proteomes" id="UP000419144">
    <property type="component" value="Unassembled WGS sequence"/>
</dbReference>